<sequence>MATKTVFIPCCCGRPLMANMVFTDCDWLGEHIKHIPTQCGKICCCGKCEQAQPVAHTARFEPRRFSVVRSNIAPRTSPQRRSPPRRMRSPRSPPRRPYVPVKRQRSQSPVRPKPYVPEPIVKEAEPKEESEEEQDDPSLA</sequence>
<reference evidence="2" key="1">
    <citation type="journal article" date="2020" name="Nature">
        <title>Giant virus diversity and host interactions through global metagenomics.</title>
        <authorList>
            <person name="Schulz F."/>
            <person name="Roux S."/>
            <person name="Paez-Espino D."/>
            <person name="Jungbluth S."/>
            <person name="Walsh D.A."/>
            <person name="Denef V.J."/>
            <person name="McMahon K.D."/>
            <person name="Konstantinidis K.T."/>
            <person name="Eloe-Fadrosh E.A."/>
            <person name="Kyrpides N.C."/>
            <person name="Woyke T."/>
        </authorList>
    </citation>
    <scope>NUCLEOTIDE SEQUENCE</scope>
    <source>
        <strain evidence="2">GVMAG-M-3300021354-14</strain>
    </source>
</reference>
<evidence type="ECO:0000313" key="2">
    <source>
        <dbReference type="EMBL" id="QHT05017.1"/>
    </source>
</evidence>
<dbReference type="AlphaFoldDB" id="A0A6C0CLC3"/>
<feature type="compositionally biased region" description="Acidic residues" evidence="1">
    <location>
        <begin position="128"/>
        <end position="140"/>
    </location>
</feature>
<accession>A0A6C0CLC3</accession>
<organism evidence="2">
    <name type="scientific">viral metagenome</name>
    <dbReference type="NCBI Taxonomy" id="1070528"/>
    <lineage>
        <taxon>unclassified sequences</taxon>
        <taxon>metagenomes</taxon>
        <taxon>organismal metagenomes</taxon>
    </lineage>
</organism>
<protein>
    <submittedName>
        <fullName evidence="2">Uncharacterized protein</fullName>
    </submittedName>
</protein>
<name>A0A6C0CLC3_9ZZZZ</name>
<feature type="region of interest" description="Disordered" evidence="1">
    <location>
        <begin position="66"/>
        <end position="140"/>
    </location>
</feature>
<proteinExistence type="predicted"/>
<dbReference type="EMBL" id="MN739448">
    <property type="protein sequence ID" value="QHT05017.1"/>
    <property type="molecule type" value="Genomic_DNA"/>
</dbReference>
<evidence type="ECO:0000256" key="1">
    <source>
        <dbReference type="SAM" id="MobiDB-lite"/>
    </source>
</evidence>